<comment type="caution">
    <text evidence="9">The sequence shown here is derived from an EMBL/GenBank/DDBJ whole genome shotgun (WGS) entry which is preliminary data.</text>
</comment>
<reference evidence="10" key="1">
    <citation type="journal article" date="2018" name="Front. Microbiol.">
        <title>Genome-Based Analysis Reveals the Taxonomy and Diversity of the Family Idiomarinaceae.</title>
        <authorList>
            <person name="Liu Y."/>
            <person name="Lai Q."/>
            <person name="Shao Z."/>
        </authorList>
    </citation>
    <scope>NUCLEOTIDE SEQUENCE [LARGE SCALE GENOMIC DNA]</scope>
    <source>
        <strain evidence="10">BH195</strain>
    </source>
</reference>
<keyword evidence="6 7" id="KW-0472">Membrane</keyword>
<dbReference type="PRINTS" id="PR01837">
    <property type="entry name" value="MGTCSAPBPROT"/>
</dbReference>
<dbReference type="InterPro" id="IPR049177">
    <property type="entry name" value="MgtC_SapB_SrpB_YhiD_N"/>
</dbReference>
<evidence type="ECO:0000256" key="7">
    <source>
        <dbReference type="RuleBase" id="RU365041"/>
    </source>
</evidence>
<sequence>MDWTALLDIAPYDWEAIGTALFCGTLVGLERQMRGKPVGIRTSSLITLGTYLFLVGASSITTEATDPSRIIGQVITGIGFLGAGVMLARDGIVVGVTSAATIWVLASVGVAIGLGHLDVAMKLSVVVVGVLFGVDIVEDYFQSLTRGVHRKYKGWKRSMRNEKQG</sequence>
<keyword evidence="4 7" id="KW-0812">Transmembrane</keyword>
<feature type="transmembrane region" description="Helical" evidence="7">
    <location>
        <begin position="70"/>
        <end position="88"/>
    </location>
</feature>
<dbReference type="PANTHER" id="PTHR33778">
    <property type="entry name" value="PROTEIN MGTC"/>
    <property type="match status" value="1"/>
</dbReference>
<keyword evidence="10" id="KW-1185">Reference proteome</keyword>
<comment type="similarity">
    <text evidence="2 7">Belongs to the MgtC/SapB family.</text>
</comment>
<keyword evidence="7" id="KW-0997">Cell inner membrane</keyword>
<feature type="domain" description="MgtC/SapB/SrpB/YhiD N-terminal" evidence="8">
    <location>
        <begin position="18"/>
        <end position="138"/>
    </location>
</feature>
<protein>
    <recommendedName>
        <fullName evidence="7">Protein MgtC</fullName>
    </recommendedName>
</protein>
<evidence type="ECO:0000256" key="1">
    <source>
        <dbReference type="ARBA" id="ARBA00004651"/>
    </source>
</evidence>
<keyword evidence="3" id="KW-1003">Cell membrane</keyword>
<feature type="transmembrane region" description="Helical" evidence="7">
    <location>
        <begin position="123"/>
        <end position="141"/>
    </location>
</feature>
<evidence type="ECO:0000259" key="8">
    <source>
        <dbReference type="Pfam" id="PF02308"/>
    </source>
</evidence>
<evidence type="ECO:0000313" key="10">
    <source>
        <dbReference type="Proteomes" id="UP000287198"/>
    </source>
</evidence>
<dbReference type="RefSeq" id="WP_126764246.1">
    <property type="nucleotide sequence ID" value="NZ_JBHLTZ010000010.1"/>
</dbReference>
<evidence type="ECO:0000313" key="9">
    <source>
        <dbReference type="EMBL" id="RUO52123.1"/>
    </source>
</evidence>
<evidence type="ECO:0000256" key="3">
    <source>
        <dbReference type="ARBA" id="ARBA00022475"/>
    </source>
</evidence>
<evidence type="ECO:0000256" key="5">
    <source>
        <dbReference type="ARBA" id="ARBA00022989"/>
    </source>
</evidence>
<dbReference type="EMBL" id="PIPW01000003">
    <property type="protein sequence ID" value="RUO52123.1"/>
    <property type="molecule type" value="Genomic_DNA"/>
</dbReference>
<name>A0A432XTX8_9GAMM</name>
<organism evidence="9 10">
    <name type="scientific">Pseudidiomarina halophila</name>
    <dbReference type="NCBI Taxonomy" id="1449799"/>
    <lineage>
        <taxon>Bacteria</taxon>
        <taxon>Pseudomonadati</taxon>
        <taxon>Pseudomonadota</taxon>
        <taxon>Gammaproteobacteria</taxon>
        <taxon>Alteromonadales</taxon>
        <taxon>Idiomarinaceae</taxon>
        <taxon>Pseudidiomarina</taxon>
    </lineage>
</organism>
<evidence type="ECO:0000256" key="2">
    <source>
        <dbReference type="ARBA" id="ARBA00009298"/>
    </source>
</evidence>
<evidence type="ECO:0000256" key="6">
    <source>
        <dbReference type="ARBA" id="ARBA00023136"/>
    </source>
</evidence>
<dbReference type="OrthoDB" id="9811198at2"/>
<comment type="subcellular location">
    <subcellularLocation>
        <location evidence="7">Cell inner membrane</location>
        <topology evidence="7">Multi-pass membrane protein</topology>
    </subcellularLocation>
    <subcellularLocation>
        <location evidence="1">Cell membrane</location>
        <topology evidence="1">Multi-pass membrane protein</topology>
    </subcellularLocation>
</comment>
<dbReference type="Pfam" id="PF02308">
    <property type="entry name" value="MgtC"/>
    <property type="match status" value="1"/>
</dbReference>
<dbReference type="GO" id="GO:0005886">
    <property type="term" value="C:plasma membrane"/>
    <property type="evidence" value="ECO:0007669"/>
    <property type="project" value="UniProtKB-SubCell"/>
</dbReference>
<dbReference type="AlphaFoldDB" id="A0A432XTX8"/>
<dbReference type="PANTHER" id="PTHR33778:SF1">
    <property type="entry name" value="MAGNESIUM TRANSPORTER YHID-RELATED"/>
    <property type="match status" value="1"/>
</dbReference>
<keyword evidence="5 7" id="KW-1133">Transmembrane helix</keyword>
<proteinExistence type="inferred from homology"/>
<feature type="transmembrane region" description="Helical" evidence="7">
    <location>
        <begin position="100"/>
        <end position="117"/>
    </location>
</feature>
<evidence type="ECO:0000256" key="4">
    <source>
        <dbReference type="ARBA" id="ARBA00022692"/>
    </source>
</evidence>
<dbReference type="Proteomes" id="UP000287198">
    <property type="component" value="Unassembled WGS sequence"/>
</dbReference>
<feature type="transmembrane region" description="Helical" evidence="7">
    <location>
        <begin position="12"/>
        <end position="29"/>
    </location>
</feature>
<accession>A0A432XTX8</accession>
<dbReference type="InterPro" id="IPR003416">
    <property type="entry name" value="MgtC/SapB/SrpB/YhiD_fam"/>
</dbReference>
<gene>
    <name evidence="9" type="ORF">CWI69_09705</name>
</gene>
<feature type="transmembrane region" description="Helical" evidence="7">
    <location>
        <begin position="38"/>
        <end position="58"/>
    </location>
</feature>